<comment type="caution">
    <text evidence="2">The sequence shown here is derived from an EMBL/GenBank/DDBJ whole genome shotgun (WGS) entry which is preliminary data.</text>
</comment>
<feature type="region of interest" description="Disordered" evidence="1">
    <location>
        <begin position="1"/>
        <end position="23"/>
    </location>
</feature>
<proteinExistence type="predicted"/>
<organism evidence="2 3">
    <name type="scientific">Collybiopsis confluens</name>
    <dbReference type="NCBI Taxonomy" id="2823264"/>
    <lineage>
        <taxon>Eukaryota</taxon>
        <taxon>Fungi</taxon>
        <taxon>Dikarya</taxon>
        <taxon>Basidiomycota</taxon>
        <taxon>Agaricomycotina</taxon>
        <taxon>Agaricomycetes</taxon>
        <taxon>Agaricomycetidae</taxon>
        <taxon>Agaricales</taxon>
        <taxon>Marasmiineae</taxon>
        <taxon>Omphalotaceae</taxon>
        <taxon>Collybiopsis</taxon>
    </lineage>
</organism>
<reference evidence="2 3" key="1">
    <citation type="journal article" date="2020" name="ISME J.">
        <title>Uncovering the hidden diversity of litter-decomposition mechanisms in mushroom-forming fungi.</title>
        <authorList>
            <person name="Floudas D."/>
            <person name="Bentzer J."/>
            <person name="Ahren D."/>
            <person name="Johansson T."/>
            <person name="Persson P."/>
            <person name="Tunlid A."/>
        </authorList>
    </citation>
    <scope>NUCLEOTIDE SEQUENCE [LARGE SCALE GENOMIC DNA]</scope>
    <source>
        <strain evidence="2 3">CBS 406.79</strain>
    </source>
</reference>
<keyword evidence="3" id="KW-1185">Reference proteome</keyword>
<name>A0A8H5I095_9AGAR</name>
<dbReference type="AlphaFoldDB" id="A0A8H5I095"/>
<accession>A0A8H5I095</accession>
<evidence type="ECO:0000313" key="2">
    <source>
        <dbReference type="EMBL" id="KAF5392674.1"/>
    </source>
</evidence>
<sequence>MGSAARLKLPSPMGRDSFKSGSARVEEVHHHMLSIRGRSLWNVSIRAAGSEEGSSKPEPPKSLPNEQRRDQTCGTRISAVAKAAWIVYDKRDVEAQTLMAFSGNFGCPEPDGVQCRPRGWTCGSPSPR</sequence>
<evidence type="ECO:0000313" key="3">
    <source>
        <dbReference type="Proteomes" id="UP000518752"/>
    </source>
</evidence>
<gene>
    <name evidence="2" type="ORF">D9757_000946</name>
</gene>
<evidence type="ECO:0000256" key="1">
    <source>
        <dbReference type="SAM" id="MobiDB-lite"/>
    </source>
</evidence>
<dbReference type="EMBL" id="JAACJN010000004">
    <property type="protein sequence ID" value="KAF5392674.1"/>
    <property type="molecule type" value="Genomic_DNA"/>
</dbReference>
<protein>
    <submittedName>
        <fullName evidence="2">Uncharacterized protein</fullName>
    </submittedName>
</protein>
<feature type="region of interest" description="Disordered" evidence="1">
    <location>
        <begin position="47"/>
        <end position="71"/>
    </location>
</feature>
<dbReference type="Proteomes" id="UP000518752">
    <property type="component" value="Unassembled WGS sequence"/>
</dbReference>